<gene>
    <name evidence="2" type="ORF">CLV55_10431</name>
</gene>
<organism evidence="2 3">
    <name type="scientific">Flavobacterium aciduliphilum</name>
    <dbReference type="NCBI Taxonomy" id="1101402"/>
    <lineage>
        <taxon>Bacteria</taxon>
        <taxon>Pseudomonadati</taxon>
        <taxon>Bacteroidota</taxon>
        <taxon>Flavobacteriia</taxon>
        <taxon>Flavobacteriales</taxon>
        <taxon>Flavobacteriaceae</taxon>
        <taxon>Flavobacterium</taxon>
    </lineage>
</organism>
<comment type="caution">
    <text evidence="2">The sequence shown here is derived from an EMBL/GenBank/DDBJ whole genome shotgun (WGS) entry which is preliminary data.</text>
</comment>
<sequence>MELILISLSSLFKNISYSIGYEGIVWKIVMYLALLFHLKITWTERNNSNLYFAKLATFFLVFWILLCLEITIWHDVLVKWFGKWA</sequence>
<dbReference type="RefSeq" id="WP_146739541.1">
    <property type="nucleotide sequence ID" value="NZ_QLSZ01000004.1"/>
</dbReference>
<keyword evidence="3" id="KW-1185">Reference proteome</keyword>
<protein>
    <submittedName>
        <fullName evidence="2">Uncharacterized protein</fullName>
    </submittedName>
</protein>
<name>A0A328YI93_9FLAO</name>
<keyword evidence="1" id="KW-0472">Membrane</keyword>
<keyword evidence="1" id="KW-0812">Transmembrane</keyword>
<evidence type="ECO:0000313" key="2">
    <source>
        <dbReference type="EMBL" id="RAR72773.1"/>
    </source>
</evidence>
<feature type="transmembrane region" description="Helical" evidence="1">
    <location>
        <begin position="50"/>
        <end position="73"/>
    </location>
</feature>
<proteinExistence type="predicted"/>
<accession>A0A328YI93</accession>
<evidence type="ECO:0000313" key="3">
    <source>
        <dbReference type="Proteomes" id="UP000248840"/>
    </source>
</evidence>
<evidence type="ECO:0000256" key="1">
    <source>
        <dbReference type="SAM" id="Phobius"/>
    </source>
</evidence>
<reference evidence="2 3" key="1">
    <citation type="submission" date="2018-06" db="EMBL/GenBank/DDBJ databases">
        <title>Genomic Encyclopedia of Archaeal and Bacterial Type Strains, Phase II (KMG-II): from individual species to whole genera.</title>
        <authorList>
            <person name="Goeker M."/>
        </authorList>
    </citation>
    <scope>NUCLEOTIDE SEQUENCE [LARGE SCALE GENOMIC DNA]</scope>
    <source>
        <strain evidence="2 3">DSM 25663</strain>
    </source>
</reference>
<dbReference type="Proteomes" id="UP000248840">
    <property type="component" value="Unassembled WGS sequence"/>
</dbReference>
<keyword evidence="1" id="KW-1133">Transmembrane helix</keyword>
<feature type="transmembrane region" description="Helical" evidence="1">
    <location>
        <begin position="15"/>
        <end position="38"/>
    </location>
</feature>
<dbReference type="EMBL" id="QLSZ01000004">
    <property type="protein sequence ID" value="RAR72773.1"/>
    <property type="molecule type" value="Genomic_DNA"/>
</dbReference>
<dbReference type="AlphaFoldDB" id="A0A328YI93"/>